<evidence type="ECO:0000313" key="12">
    <source>
        <dbReference type="Proteomes" id="UP000253570"/>
    </source>
</evidence>
<dbReference type="PROSITE" id="PS50991">
    <property type="entry name" value="PYR_CT"/>
    <property type="match status" value="1"/>
</dbReference>
<gene>
    <name evidence="11" type="ORF">DBW71_04005</name>
</gene>
<sequence length="534" mass="58869">MKKENIFIFDTTLRDGNQTPGIDFTTEDKQRISKILDDLGVDYIEGGYPGANPIDNEFFSSPPKLSNSKFVSFGMTKRPGRSISNDSGFQELISHKTDAICFVAKSWDFHVEKALGCSLEENIISIEDSVSEATSSHKEVMVDCEHFFDGYKNNKSYAKLCVKAAFEKGARWIVLCDTNGGTLPHEIKEIVMDICKIVPGSNLGIHAHNDTGNAIANSLTAVIAGVRQIQGTMNGIGERCGNADLISIIPTLILKKSFNEKFNISVSNESLSNIRKTSLIIDDIINRAPNKQAPYVGDSAFSTKAGIHASAIVKDPKTYEHVEPHTIGNERKLLISDQGGKSNIVATLNNIGIKTHKEDQRIAELLNIVKEREAAGYTYESALASFEILSRQIFGQETEFFKVESFRTMVERRNNAKGELITVSEATVKVEVDGERYMSSGEGNGPINALDNALRKDLGKFNKYLKNMELVDYKVRVLSGGTSGVTRVLVESADTKTKERWVTIGVSPNIVDASFQALFDAINYKLVNSKVIDK</sequence>
<dbReference type="PANTHER" id="PTHR43538:SF1">
    <property type="entry name" value="(R)-CITRAMALATE SYNTHASE"/>
    <property type="match status" value="1"/>
</dbReference>
<protein>
    <recommendedName>
        <fullName evidence="8">Citramalate synthase</fullName>
        <ecNumber evidence="8">2.3.3.21</ecNumber>
    </recommendedName>
</protein>
<dbReference type="SUPFAM" id="SSF51569">
    <property type="entry name" value="Aldolase"/>
    <property type="match status" value="1"/>
</dbReference>
<keyword evidence="6" id="KW-0100">Branched-chain amino acid biosynthesis</keyword>
<dbReference type="SMART" id="SM00917">
    <property type="entry name" value="LeuA_dimer"/>
    <property type="match status" value="1"/>
</dbReference>
<dbReference type="PROSITE" id="PS00815">
    <property type="entry name" value="AIPM_HOMOCIT_SYNTH_1"/>
    <property type="match status" value="1"/>
</dbReference>
<evidence type="ECO:0000256" key="8">
    <source>
        <dbReference type="NCBIfam" id="TIGR00977"/>
    </source>
</evidence>
<dbReference type="GO" id="GO:0043714">
    <property type="term" value="F:(R)-citramalate synthase activity"/>
    <property type="evidence" value="ECO:0007669"/>
    <property type="project" value="UniProtKB-UniRule"/>
</dbReference>
<dbReference type="Proteomes" id="UP000253570">
    <property type="component" value="Unassembled WGS sequence"/>
</dbReference>
<dbReference type="UniPathway" id="UPA00047">
    <property type="reaction ID" value="UER00066"/>
</dbReference>
<organism evidence="11 12">
    <name type="scientific">PS1 clade bacterium</name>
    <dbReference type="NCBI Taxonomy" id="2175152"/>
    <lineage>
        <taxon>Bacteria</taxon>
        <taxon>Pseudomonadati</taxon>
        <taxon>Pseudomonadota</taxon>
        <taxon>Alphaproteobacteria</taxon>
        <taxon>PS1 clade</taxon>
    </lineage>
</organism>
<dbReference type="Pfam" id="PF22617">
    <property type="entry name" value="HCS_D2"/>
    <property type="match status" value="1"/>
</dbReference>
<dbReference type="GO" id="GO:0003852">
    <property type="term" value="F:2-isopropylmalate synthase activity"/>
    <property type="evidence" value="ECO:0007669"/>
    <property type="project" value="InterPro"/>
</dbReference>
<dbReference type="InterPro" id="IPR036230">
    <property type="entry name" value="LeuA_allosteric_dom_sf"/>
</dbReference>
<evidence type="ECO:0000256" key="4">
    <source>
        <dbReference type="ARBA" id="ARBA00022624"/>
    </source>
</evidence>
<comment type="similarity">
    <text evidence="2 9">Belongs to the alpha-IPM synthase/homocitrate synthase family.</text>
</comment>
<keyword evidence="3" id="KW-0028">Amino-acid biosynthesis</keyword>
<dbReference type="PROSITE" id="PS00816">
    <property type="entry name" value="AIPM_HOMOCIT_SYNTH_2"/>
    <property type="match status" value="1"/>
</dbReference>
<keyword evidence="4" id="KW-0412">Isoleucine biosynthesis</keyword>
<name>A0A368DNN3_9PROT</name>
<dbReference type="GO" id="GO:0009097">
    <property type="term" value="P:isoleucine biosynthetic process"/>
    <property type="evidence" value="ECO:0007669"/>
    <property type="project" value="UniProtKB-UniRule"/>
</dbReference>
<evidence type="ECO:0000256" key="5">
    <source>
        <dbReference type="ARBA" id="ARBA00022679"/>
    </source>
</evidence>
<evidence type="ECO:0000256" key="7">
    <source>
        <dbReference type="ARBA" id="ARBA00048263"/>
    </source>
</evidence>
<dbReference type="InterPro" id="IPR013709">
    <property type="entry name" value="2-isopropylmalate_synth_dimer"/>
</dbReference>
<evidence type="ECO:0000313" key="11">
    <source>
        <dbReference type="EMBL" id="RCL73264.1"/>
    </source>
</evidence>
<evidence type="ECO:0000256" key="3">
    <source>
        <dbReference type="ARBA" id="ARBA00022605"/>
    </source>
</evidence>
<dbReference type="Gene3D" id="1.10.238.260">
    <property type="match status" value="1"/>
</dbReference>
<evidence type="ECO:0000256" key="6">
    <source>
        <dbReference type="ARBA" id="ARBA00023304"/>
    </source>
</evidence>
<evidence type="ECO:0000256" key="1">
    <source>
        <dbReference type="ARBA" id="ARBA00004743"/>
    </source>
</evidence>
<comment type="catalytic activity">
    <reaction evidence="7">
        <text>pyruvate + acetyl-CoA + H2O = (3R)-citramalate + CoA + H(+)</text>
        <dbReference type="Rhea" id="RHEA:19045"/>
        <dbReference type="ChEBI" id="CHEBI:15361"/>
        <dbReference type="ChEBI" id="CHEBI:15377"/>
        <dbReference type="ChEBI" id="CHEBI:15378"/>
        <dbReference type="ChEBI" id="CHEBI:30934"/>
        <dbReference type="ChEBI" id="CHEBI:57287"/>
        <dbReference type="ChEBI" id="CHEBI:57288"/>
        <dbReference type="EC" id="2.3.3.21"/>
    </reaction>
</comment>
<dbReference type="InterPro" id="IPR000891">
    <property type="entry name" value="PYR_CT"/>
</dbReference>
<comment type="caution">
    <text evidence="11">The sequence shown here is derived from an EMBL/GenBank/DDBJ whole genome shotgun (WGS) entry which is preliminary data.</text>
</comment>
<dbReference type="InterPro" id="IPR002034">
    <property type="entry name" value="AIPM/Hcit_synth_CS"/>
</dbReference>
<dbReference type="AlphaFoldDB" id="A0A368DNN3"/>
<dbReference type="CDD" id="cd07941">
    <property type="entry name" value="DRE_TIM_LeuA3"/>
    <property type="match status" value="1"/>
</dbReference>
<dbReference type="InterPro" id="IPR054691">
    <property type="entry name" value="LeuA/HCS_post-cat"/>
</dbReference>
<reference evidence="11 12" key="1">
    <citation type="journal article" date="2018" name="Microbiome">
        <title>Fine metagenomic profile of the Mediterranean stratified and mixed water columns revealed by assembly and recruitment.</title>
        <authorList>
            <person name="Haro-Moreno J.M."/>
            <person name="Lopez-Perez M."/>
            <person name="De La Torre J.R."/>
            <person name="Picazo A."/>
            <person name="Camacho A."/>
            <person name="Rodriguez-Valera F."/>
        </authorList>
    </citation>
    <scope>NUCLEOTIDE SEQUENCE [LARGE SCALE GENOMIC DNA]</scope>
    <source>
        <strain evidence="11">MED-G57</strain>
    </source>
</reference>
<dbReference type="InterPro" id="IPR005675">
    <property type="entry name" value="Citramal_synthase"/>
</dbReference>
<keyword evidence="5 9" id="KW-0808">Transferase</keyword>
<evidence type="ECO:0000256" key="2">
    <source>
        <dbReference type="ARBA" id="ARBA00006154"/>
    </source>
</evidence>
<dbReference type="Gene3D" id="3.20.20.70">
    <property type="entry name" value="Aldolase class I"/>
    <property type="match status" value="1"/>
</dbReference>
<accession>A0A368DNN3</accession>
<dbReference type="InterPro" id="IPR013785">
    <property type="entry name" value="Aldolase_TIM"/>
</dbReference>
<comment type="pathway">
    <text evidence="1">Amino-acid biosynthesis; L-isoleucine biosynthesis; 2-oxobutanoate from pyruvate: step 1/3.</text>
</comment>
<evidence type="ECO:0000256" key="9">
    <source>
        <dbReference type="RuleBase" id="RU003523"/>
    </source>
</evidence>
<dbReference type="Gene3D" id="3.30.160.270">
    <property type="match status" value="1"/>
</dbReference>
<dbReference type="EC" id="2.3.3.21" evidence="8"/>
<dbReference type="NCBIfam" id="TIGR00977">
    <property type="entry name" value="citramal_synth"/>
    <property type="match status" value="1"/>
</dbReference>
<evidence type="ECO:0000259" key="10">
    <source>
        <dbReference type="PROSITE" id="PS50991"/>
    </source>
</evidence>
<dbReference type="GO" id="GO:0009098">
    <property type="term" value="P:L-leucine biosynthetic process"/>
    <property type="evidence" value="ECO:0007669"/>
    <property type="project" value="InterPro"/>
</dbReference>
<dbReference type="Pfam" id="PF00682">
    <property type="entry name" value="HMGL-like"/>
    <property type="match status" value="1"/>
</dbReference>
<dbReference type="SUPFAM" id="SSF110921">
    <property type="entry name" value="2-isopropylmalate synthase LeuA, allosteric (dimerisation) domain"/>
    <property type="match status" value="1"/>
</dbReference>
<dbReference type="PANTHER" id="PTHR43538">
    <property type="entry name" value="ALPHA-IPM SYNTHASE/HOMOCITRATE SYNTHASE"/>
    <property type="match status" value="1"/>
</dbReference>
<dbReference type="EMBL" id="QOQD01000008">
    <property type="protein sequence ID" value="RCL73264.1"/>
    <property type="molecule type" value="Genomic_DNA"/>
</dbReference>
<feature type="domain" description="Pyruvate carboxyltransferase" evidence="10">
    <location>
        <begin position="6"/>
        <end position="272"/>
    </location>
</feature>
<dbReference type="Pfam" id="PF08502">
    <property type="entry name" value="LeuA_dimer"/>
    <property type="match status" value="1"/>
</dbReference>
<proteinExistence type="inferred from homology"/>